<feature type="region of interest" description="Disordered" evidence="1">
    <location>
        <begin position="1"/>
        <end position="27"/>
    </location>
</feature>
<evidence type="ECO:0000313" key="3">
    <source>
        <dbReference type="Proteomes" id="UP001497516"/>
    </source>
</evidence>
<gene>
    <name evidence="2" type="ORF">LTRI10_LOCUS4830</name>
</gene>
<proteinExistence type="predicted"/>
<reference evidence="2 3" key="1">
    <citation type="submission" date="2024-04" db="EMBL/GenBank/DDBJ databases">
        <authorList>
            <person name="Fracassetti M."/>
        </authorList>
    </citation>
    <scope>NUCLEOTIDE SEQUENCE [LARGE SCALE GENOMIC DNA]</scope>
</reference>
<accession>A0AAV2CKW1</accession>
<sequence>MEYEESPPHSLACDPVVSRASPSSAPNPKVKKIWIRKFNPLLPPVWPNYPSPPHLPIVCLQDLSHLTPGPNPTSLSFPVGLALSSSLPQPFPFVSVNVFSAS</sequence>
<dbReference type="Proteomes" id="UP001497516">
    <property type="component" value="Chromosome 1"/>
</dbReference>
<evidence type="ECO:0000313" key="2">
    <source>
        <dbReference type="EMBL" id="CAL1357178.1"/>
    </source>
</evidence>
<feature type="compositionally biased region" description="Low complexity" evidence="1">
    <location>
        <begin position="15"/>
        <end position="27"/>
    </location>
</feature>
<dbReference type="EMBL" id="OZ034813">
    <property type="protein sequence ID" value="CAL1357178.1"/>
    <property type="molecule type" value="Genomic_DNA"/>
</dbReference>
<name>A0AAV2CKW1_9ROSI</name>
<evidence type="ECO:0000256" key="1">
    <source>
        <dbReference type="SAM" id="MobiDB-lite"/>
    </source>
</evidence>
<protein>
    <submittedName>
        <fullName evidence="2">Uncharacterized protein</fullName>
    </submittedName>
</protein>
<dbReference type="AlphaFoldDB" id="A0AAV2CKW1"/>
<keyword evidence="3" id="KW-1185">Reference proteome</keyword>
<organism evidence="2 3">
    <name type="scientific">Linum trigynum</name>
    <dbReference type="NCBI Taxonomy" id="586398"/>
    <lineage>
        <taxon>Eukaryota</taxon>
        <taxon>Viridiplantae</taxon>
        <taxon>Streptophyta</taxon>
        <taxon>Embryophyta</taxon>
        <taxon>Tracheophyta</taxon>
        <taxon>Spermatophyta</taxon>
        <taxon>Magnoliopsida</taxon>
        <taxon>eudicotyledons</taxon>
        <taxon>Gunneridae</taxon>
        <taxon>Pentapetalae</taxon>
        <taxon>rosids</taxon>
        <taxon>fabids</taxon>
        <taxon>Malpighiales</taxon>
        <taxon>Linaceae</taxon>
        <taxon>Linum</taxon>
    </lineage>
</organism>